<protein>
    <recommendedName>
        <fullName evidence="15">lytic cellulose monooxygenase (C4-dehydrogenating)</fullName>
        <ecNumber evidence="15">1.14.99.56</ecNumber>
    </recommendedName>
</protein>
<organism evidence="18 19">
    <name type="scientific">Madurella fahalii</name>
    <dbReference type="NCBI Taxonomy" id="1157608"/>
    <lineage>
        <taxon>Eukaryota</taxon>
        <taxon>Fungi</taxon>
        <taxon>Dikarya</taxon>
        <taxon>Ascomycota</taxon>
        <taxon>Pezizomycotina</taxon>
        <taxon>Sordariomycetes</taxon>
        <taxon>Sordariomycetidae</taxon>
        <taxon>Sordariales</taxon>
        <taxon>Sordariales incertae sedis</taxon>
        <taxon>Madurella</taxon>
    </lineage>
</organism>
<evidence type="ECO:0000259" key="17">
    <source>
        <dbReference type="Pfam" id="PF03443"/>
    </source>
</evidence>
<keyword evidence="12" id="KW-0624">Polysaccharide degradation</keyword>
<evidence type="ECO:0000256" key="15">
    <source>
        <dbReference type="ARBA" id="ARBA00047174"/>
    </source>
</evidence>
<keyword evidence="8" id="KW-0186">Copper</keyword>
<evidence type="ECO:0000256" key="8">
    <source>
        <dbReference type="ARBA" id="ARBA00023008"/>
    </source>
</evidence>
<keyword evidence="9" id="KW-0503">Monooxygenase</keyword>
<evidence type="ECO:0000313" key="18">
    <source>
        <dbReference type="EMBL" id="GAB1320012.1"/>
    </source>
</evidence>
<keyword evidence="4" id="KW-0479">Metal-binding</keyword>
<sequence length="320" mass="33546">MPPHISALAFASSLLTFLALPAPSLTHSHLSHIIINGELYHGFDPRPNQSNHPARVGWSSGAADDGFVSPLNYSHPDIICHTGGTSPRAHAPVRAGERIHVQWNGWPVGHVGPVLTYLARCESADGSGCTGADKTGLRWTKVDDSAPVLVASQGAGIGRAPAPALRWATDVLIAANNSWQVQLPPGLPTGPYVLRQEIIALHYAAIRAGAQNYPLCINLWVEGQAGAGGFRLDGFDAREFYRVDDPGVLVNVSAAMTGYVVPGPTVAAGAAPVPHAEQQKMVPRAEGTPVVVLQGTTTSPFGATATPAAAGRSGRFRPRI</sequence>
<comment type="similarity">
    <text evidence="13">Belongs to the polysaccharide monooxygenase AA9 family.</text>
</comment>
<evidence type="ECO:0000256" key="4">
    <source>
        <dbReference type="ARBA" id="ARBA00022723"/>
    </source>
</evidence>
<evidence type="ECO:0000256" key="14">
    <source>
        <dbReference type="ARBA" id="ARBA00045077"/>
    </source>
</evidence>
<dbReference type="EC" id="1.14.99.56" evidence="15"/>
<accession>A0ABQ0GQJ5</accession>
<evidence type="ECO:0000256" key="6">
    <source>
        <dbReference type="ARBA" id="ARBA00023001"/>
    </source>
</evidence>
<evidence type="ECO:0000256" key="5">
    <source>
        <dbReference type="ARBA" id="ARBA00022729"/>
    </source>
</evidence>
<evidence type="ECO:0000313" key="19">
    <source>
        <dbReference type="Proteomes" id="UP001628179"/>
    </source>
</evidence>
<keyword evidence="6" id="KW-0136">Cellulose degradation</keyword>
<keyword evidence="19" id="KW-1185">Reference proteome</keyword>
<comment type="catalytic activity">
    <reaction evidence="14">
        <text>[(1-&gt;4)-beta-D-glucosyl]n+m + reduced acceptor + O2 = 4-dehydro-beta-D-glucosyl-[(1-&gt;4)-beta-D-glucosyl]n-1 + [(1-&gt;4)-beta-D-glucosyl]m + acceptor + H2O.</text>
        <dbReference type="EC" id="1.14.99.56"/>
    </reaction>
</comment>
<dbReference type="Pfam" id="PF03443">
    <property type="entry name" value="AA9"/>
    <property type="match status" value="1"/>
</dbReference>
<reference evidence="18 19" key="1">
    <citation type="submission" date="2024-09" db="EMBL/GenBank/DDBJ databases">
        <title>Itraconazole resistance in Madurella fahalii resulting from another homologue of gene encoding cytochrome P450 14-alpha sterol demethylase (CYP51).</title>
        <authorList>
            <person name="Yoshioka I."/>
            <person name="Fahal A.H."/>
            <person name="Kaneko S."/>
            <person name="Yaguchi T."/>
        </authorList>
    </citation>
    <scope>NUCLEOTIDE SEQUENCE [LARGE SCALE GENOMIC DNA]</scope>
    <source>
        <strain evidence="18 19">IFM 68171</strain>
    </source>
</reference>
<dbReference type="GeneID" id="98180964"/>
<evidence type="ECO:0000256" key="12">
    <source>
        <dbReference type="ARBA" id="ARBA00023326"/>
    </source>
</evidence>
<keyword evidence="3" id="KW-0964">Secreted</keyword>
<feature type="signal peptide" evidence="16">
    <location>
        <begin position="1"/>
        <end position="26"/>
    </location>
</feature>
<evidence type="ECO:0000256" key="2">
    <source>
        <dbReference type="ARBA" id="ARBA00004613"/>
    </source>
</evidence>
<evidence type="ECO:0000256" key="3">
    <source>
        <dbReference type="ARBA" id="ARBA00022525"/>
    </source>
</evidence>
<proteinExistence type="inferred from homology"/>
<feature type="chain" id="PRO_5045120977" description="lytic cellulose monooxygenase (C4-dehydrogenating)" evidence="16">
    <location>
        <begin position="27"/>
        <end position="320"/>
    </location>
</feature>
<dbReference type="Proteomes" id="UP001628179">
    <property type="component" value="Unassembled WGS sequence"/>
</dbReference>
<dbReference type="PANTHER" id="PTHR33353:SF36">
    <property type="entry name" value="ENDO-BETA-1,4-GLUCANASE D"/>
    <property type="match status" value="1"/>
</dbReference>
<dbReference type="InterPro" id="IPR049892">
    <property type="entry name" value="AA9"/>
</dbReference>
<comment type="cofactor">
    <cofactor evidence="1">
        <name>Cu(2+)</name>
        <dbReference type="ChEBI" id="CHEBI:29036"/>
    </cofactor>
</comment>
<name>A0ABQ0GQJ5_9PEZI</name>
<gene>
    <name evidence="18" type="ORF">MFIFM68171_10222</name>
</gene>
<evidence type="ECO:0000256" key="16">
    <source>
        <dbReference type="SAM" id="SignalP"/>
    </source>
</evidence>
<dbReference type="PANTHER" id="PTHR33353">
    <property type="entry name" value="PUTATIVE (AFU_ORTHOLOGUE AFUA_1G12560)-RELATED"/>
    <property type="match status" value="1"/>
</dbReference>
<keyword evidence="7" id="KW-0560">Oxidoreductase</keyword>
<dbReference type="RefSeq" id="XP_070921742.1">
    <property type="nucleotide sequence ID" value="XM_071065641.1"/>
</dbReference>
<comment type="caution">
    <text evidence="18">The sequence shown here is derived from an EMBL/GenBank/DDBJ whole genome shotgun (WGS) entry which is preliminary data.</text>
</comment>
<feature type="domain" description="Auxiliary Activity family 9 catalytic" evidence="17">
    <location>
        <begin position="27"/>
        <end position="254"/>
    </location>
</feature>
<comment type="subcellular location">
    <subcellularLocation>
        <location evidence="2">Secreted</location>
    </subcellularLocation>
</comment>
<dbReference type="EMBL" id="BAAFSV010000006">
    <property type="protein sequence ID" value="GAB1320012.1"/>
    <property type="molecule type" value="Genomic_DNA"/>
</dbReference>
<evidence type="ECO:0000256" key="13">
    <source>
        <dbReference type="ARBA" id="ARBA00044502"/>
    </source>
</evidence>
<keyword evidence="5 16" id="KW-0732">Signal</keyword>
<evidence type="ECO:0000256" key="9">
    <source>
        <dbReference type="ARBA" id="ARBA00023033"/>
    </source>
</evidence>
<keyword evidence="10" id="KW-1015">Disulfide bond</keyword>
<dbReference type="CDD" id="cd21175">
    <property type="entry name" value="LPMO_AA9"/>
    <property type="match status" value="1"/>
</dbReference>
<evidence type="ECO:0000256" key="10">
    <source>
        <dbReference type="ARBA" id="ARBA00023157"/>
    </source>
</evidence>
<evidence type="ECO:0000256" key="1">
    <source>
        <dbReference type="ARBA" id="ARBA00001973"/>
    </source>
</evidence>
<dbReference type="Gene3D" id="2.70.50.70">
    <property type="match status" value="1"/>
</dbReference>
<evidence type="ECO:0000256" key="11">
    <source>
        <dbReference type="ARBA" id="ARBA00023277"/>
    </source>
</evidence>
<evidence type="ECO:0000256" key="7">
    <source>
        <dbReference type="ARBA" id="ARBA00023002"/>
    </source>
</evidence>
<dbReference type="InterPro" id="IPR005103">
    <property type="entry name" value="AA9_LPMO"/>
</dbReference>
<keyword evidence="11" id="KW-0119">Carbohydrate metabolism</keyword>